<protein>
    <recommendedName>
        <fullName evidence="3">non-reducing end alpha-L-arabinofuranosidase</fullName>
        <ecNumber evidence="3">3.2.1.55</ecNumber>
    </recommendedName>
</protein>
<comment type="subcellular location">
    <subcellularLocation>
        <location evidence="2">Secreted</location>
    </subcellularLocation>
</comment>
<evidence type="ECO:0000256" key="4">
    <source>
        <dbReference type="ARBA" id="ARBA00022525"/>
    </source>
</evidence>
<name>A0A5R9F990_9ACTN</name>
<comment type="catalytic activity">
    <reaction evidence="1">
        <text>Hydrolysis of terminal non-reducing alpha-L-arabinofuranoside residues in alpha-L-arabinosides.</text>
        <dbReference type="EC" id="3.2.1.55"/>
    </reaction>
</comment>
<comment type="caution">
    <text evidence="9">The sequence shown here is derived from an EMBL/GenBank/DDBJ whole genome shotgun (WGS) entry which is preliminary data.</text>
</comment>
<dbReference type="PANTHER" id="PTHR40631:SF2">
    <property type="entry name" value="ALPHA-L-ARABINOFURANOSIDASE"/>
    <property type="match status" value="1"/>
</dbReference>
<evidence type="ECO:0000256" key="3">
    <source>
        <dbReference type="ARBA" id="ARBA00012670"/>
    </source>
</evidence>
<keyword evidence="4" id="KW-0964">Secreted</keyword>
<gene>
    <name evidence="9" type="ORF">FE633_46085</name>
</gene>
<dbReference type="Pfam" id="PF03664">
    <property type="entry name" value="Glyco_hydro_62"/>
    <property type="match status" value="1"/>
</dbReference>
<dbReference type="Gene3D" id="2.115.10.20">
    <property type="entry name" value="Glycosyl hydrolase domain, family 43"/>
    <property type="match status" value="1"/>
</dbReference>
<evidence type="ECO:0000313" key="9">
    <source>
        <dbReference type="EMBL" id="TLS39591.1"/>
    </source>
</evidence>
<sequence>MTVACSSRYGNEAICISSLPVRPDRRRPSPVAHTFQPPRVGALPWRSCPCHDARRGLRSGEGHIVRIPRTRTLVGGMILGLMAVGAVAAPPAPAPARATADSIQASRLTSTQTSTQATEQAAQNPANAPKNTASSLPSSFTWSSSGPLISPKPDATHPIVSVKDPTVFRYKDKWHVYATTANTSGAWSLAYTSFADWSQAASAPQTFLDTNPNIGNRYAAAPQVFYFAPQKLWYMVYQTGPPSFSTTTDPMRPESWSAPRTFMETEPPVVTQNKGNGAWLDFWVICDKTDCYLFFSDGNGHQYRSRTTVAEFPNGFRDTTIVLSEPNRFDLFEAGNVYRLGHSGRYLMLVEALATQSDWRRYFRAWTADSLGGAWKPLADTEANAFARSSNVTFAPGVPAWTKDFSHGEMIRDGVDQTLTIDPCRLQYLYQGMDPGASGDYSQLPWRLGLLTQTNSAC</sequence>
<dbReference type="PANTHER" id="PTHR40631">
    <property type="entry name" value="ALPHA-L-ARABINOFURANOSIDASE AXHA-2-RELATED"/>
    <property type="match status" value="1"/>
</dbReference>
<dbReference type="InterPro" id="IPR005193">
    <property type="entry name" value="GH62_arabinosidase"/>
</dbReference>
<evidence type="ECO:0000256" key="1">
    <source>
        <dbReference type="ARBA" id="ARBA00001462"/>
    </source>
</evidence>
<proteinExistence type="predicted"/>
<evidence type="ECO:0000256" key="6">
    <source>
        <dbReference type="ARBA" id="ARBA00022801"/>
    </source>
</evidence>
<feature type="region of interest" description="Disordered" evidence="8">
    <location>
        <begin position="91"/>
        <end position="139"/>
    </location>
</feature>
<dbReference type="Proteomes" id="UP000305906">
    <property type="component" value="Unassembled WGS sequence"/>
</dbReference>
<keyword evidence="5" id="KW-0732">Signal</keyword>
<evidence type="ECO:0000256" key="7">
    <source>
        <dbReference type="ARBA" id="ARBA00023295"/>
    </source>
</evidence>
<evidence type="ECO:0000256" key="8">
    <source>
        <dbReference type="SAM" id="MobiDB-lite"/>
    </source>
</evidence>
<dbReference type="InterPro" id="IPR023296">
    <property type="entry name" value="Glyco_hydro_beta-prop_sf"/>
</dbReference>
<organism evidence="9 10">
    <name type="scientific">Streptomyces montanus</name>
    <dbReference type="NCBI Taxonomy" id="2580423"/>
    <lineage>
        <taxon>Bacteria</taxon>
        <taxon>Bacillati</taxon>
        <taxon>Actinomycetota</taxon>
        <taxon>Actinomycetes</taxon>
        <taxon>Kitasatosporales</taxon>
        <taxon>Streptomycetaceae</taxon>
        <taxon>Streptomyces</taxon>
    </lineage>
</organism>
<dbReference type="AlphaFoldDB" id="A0A5R9F990"/>
<dbReference type="EC" id="3.2.1.55" evidence="3"/>
<dbReference type="EMBL" id="VBZC01000122">
    <property type="protein sequence ID" value="TLS39591.1"/>
    <property type="molecule type" value="Genomic_DNA"/>
</dbReference>
<accession>A0A5R9F990</accession>
<dbReference type="GO" id="GO:0046373">
    <property type="term" value="P:L-arabinose metabolic process"/>
    <property type="evidence" value="ECO:0007669"/>
    <property type="project" value="InterPro"/>
</dbReference>
<dbReference type="GO" id="GO:0005576">
    <property type="term" value="C:extracellular region"/>
    <property type="evidence" value="ECO:0007669"/>
    <property type="project" value="UniProtKB-SubCell"/>
</dbReference>
<dbReference type="GO" id="GO:0046556">
    <property type="term" value="F:alpha-L-arabinofuranosidase activity"/>
    <property type="evidence" value="ECO:0007669"/>
    <property type="project" value="UniProtKB-EC"/>
</dbReference>
<keyword evidence="7" id="KW-0326">Glycosidase</keyword>
<dbReference type="CDD" id="cd08987">
    <property type="entry name" value="GH62"/>
    <property type="match status" value="1"/>
</dbReference>
<reference evidence="9 10" key="1">
    <citation type="submission" date="2019-05" db="EMBL/GenBank/DDBJ databases">
        <title>Streptomyces sp. NEAU-C151, a novel actinomycete isolated from soil.</title>
        <authorList>
            <person name="Han L."/>
            <person name="Jiang H."/>
        </authorList>
    </citation>
    <scope>NUCLEOTIDE SEQUENCE [LARGE SCALE GENOMIC DNA]</scope>
    <source>
        <strain evidence="9 10">NEAU-C151</strain>
    </source>
</reference>
<dbReference type="SUPFAM" id="SSF75005">
    <property type="entry name" value="Arabinanase/levansucrase/invertase"/>
    <property type="match status" value="1"/>
</dbReference>
<evidence type="ECO:0000313" key="10">
    <source>
        <dbReference type="Proteomes" id="UP000305906"/>
    </source>
</evidence>
<evidence type="ECO:0000256" key="2">
    <source>
        <dbReference type="ARBA" id="ARBA00004613"/>
    </source>
</evidence>
<keyword evidence="10" id="KW-1185">Reference proteome</keyword>
<keyword evidence="6 9" id="KW-0378">Hydrolase</keyword>
<evidence type="ECO:0000256" key="5">
    <source>
        <dbReference type="ARBA" id="ARBA00022729"/>
    </source>
</evidence>